<evidence type="ECO:0000313" key="2">
    <source>
        <dbReference type="EMBL" id="RCJ31967.1"/>
    </source>
</evidence>
<keyword evidence="3" id="KW-1185">Reference proteome</keyword>
<accession>A0A367R659</accession>
<keyword evidence="1" id="KW-0812">Transmembrane</keyword>
<evidence type="ECO:0000313" key="3">
    <source>
        <dbReference type="Proteomes" id="UP000252107"/>
    </source>
</evidence>
<proteinExistence type="predicted"/>
<feature type="transmembrane region" description="Helical" evidence="1">
    <location>
        <begin position="40"/>
        <end position="60"/>
    </location>
</feature>
<dbReference type="AlphaFoldDB" id="A0A367R659"/>
<dbReference type="Proteomes" id="UP000252107">
    <property type="component" value="Unassembled WGS sequence"/>
</dbReference>
<comment type="caution">
    <text evidence="2">The sequence shown here is derived from an EMBL/GenBank/DDBJ whole genome shotgun (WGS) entry which is preliminary data.</text>
</comment>
<name>A0A367R659_9NOSO</name>
<gene>
    <name evidence="2" type="ORF">A6770_19150</name>
</gene>
<keyword evidence="1" id="KW-0472">Membrane</keyword>
<keyword evidence="1" id="KW-1133">Transmembrane helix</keyword>
<protein>
    <submittedName>
        <fullName evidence="2">Uncharacterized protein</fullName>
    </submittedName>
</protein>
<dbReference type="EMBL" id="LXQD01000215">
    <property type="protein sequence ID" value="RCJ31967.1"/>
    <property type="molecule type" value="Genomic_DNA"/>
</dbReference>
<sequence>MALAQHISIQNTEKVNPHFLWKISQIVTALLKRFLWHTKAYTTVFGIMLLTFASLGFLYLHWSGKKLTQVFQHHTVVEQK</sequence>
<evidence type="ECO:0000256" key="1">
    <source>
        <dbReference type="SAM" id="Phobius"/>
    </source>
</evidence>
<organism evidence="2 3">
    <name type="scientific">Nostoc minutum NIES-26</name>
    <dbReference type="NCBI Taxonomy" id="1844469"/>
    <lineage>
        <taxon>Bacteria</taxon>
        <taxon>Bacillati</taxon>
        <taxon>Cyanobacteriota</taxon>
        <taxon>Cyanophyceae</taxon>
        <taxon>Nostocales</taxon>
        <taxon>Nostocaceae</taxon>
        <taxon>Nostoc</taxon>
    </lineage>
</organism>
<reference evidence="2" key="1">
    <citation type="submission" date="2016-04" db="EMBL/GenBank/DDBJ databases">
        <authorList>
            <person name="Tabuchi Yagui T.R."/>
        </authorList>
    </citation>
    <scope>NUCLEOTIDE SEQUENCE [LARGE SCALE GENOMIC DNA]</scope>
    <source>
        <strain evidence="2">NIES-26</strain>
    </source>
</reference>